<dbReference type="AlphaFoldDB" id="A0A644ZB33"/>
<organism evidence="1">
    <name type="scientific">bioreactor metagenome</name>
    <dbReference type="NCBI Taxonomy" id="1076179"/>
    <lineage>
        <taxon>unclassified sequences</taxon>
        <taxon>metagenomes</taxon>
        <taxon>ecological metagenomes</taxon>
    </lineage>
</organism>
<name>A0A644ZB33_9ZZZZ</name>
<comment type="caution">
    <text evidence="1">The sequence shown here is derived from an EMBL/GenBank/DDBJ whole genome shotgun (WGS) entry which is preliminary data.</text>
</comment>
<protein>
    <submittedName>
        <fullName evidence="1">Uncharacterized protein</fullName>
    </submittedName>
</protein>
<dbReference type="EMBL" id="VSSQ01008171">
    <property type="protein sequence ID" value="MPM38100.1"/>
    <property type="molecule type" value="Genomic_DNA"/>
</dbReference>
<sequence length="67" mass="7770">MANIFQESNFWDNRVVNQETKERVAKLAIHGDISNKVPVKTGKGTIYFVSPEKAEKMRKEVKNTYRV</sequence>
<gene>
    <name evidence="1" type="ORF">SDC9_84727</name>
</gene>
<proteinExistence type="predicted"/>
<reference evidence="1" key="1">
    <citation type="submission" date="2019-08" db="EMBL/GenBank/DDBJ databases">
        <authorList>
            <person name="Kucharzyk K."/>
            <person name="Murdoch R.W."/>
            <person name="Higgins S."/>
            <person name="Loffler F."/>
        </authorList>
    </citation>
    <scope>NUCLEOTIDE SEQUENCE</scope>
</reference>
<evidence type="ECO:0000313" key="1">
    <source>
        <dbReference type="EMBL" id="MPM38100.1"/>
    </source>
</evidence>
<accession>A0A644ZB33</accession>